<dbReference type="Gene3D" id="1.10.287.1490">
    <property type="match status" value="1"/>
</dbReference>
<evidence type="ECO:0000313" key="2">
    <source>
        <dbReference type="EMBL" id="KAA3672427.1"/>
    </source>
</evidence>
<comment type="caution">
    <text evidence="2">The sequence shown here is derived from an EMBL/GenBank/DDBJ whole genome shotgun (WGS) entry which is preliminary data.</text>
</comment>
<dbReference type="AlphaFoldDB" id="A0A5J4NAD8"/>
<proteinExistence type="predicted"/>
<keyword evidence="3" id="KW-1185">Reference proteome</keyword>
<dbReference type="EMBL" id="QNGE01004917">
    <property type="protein sequence ID" value="KAA3672427.1"/>
    <property type="molecule type" value="Genomic_DNA"/>
</dbReference>
<protein>
    <recommendedName>
        <fullName evidence="4">Kinetochore protein Nuf2</fullName>
    </recommendedName>
</protein>
<accession>A0A5J4NAD8</accession>
<evidence type="ECO:0000313" key="3">
    <source>
        <dbReference type="Proteomes" id="UP000324629"/>
    </source>
</evidence>
<dbReference type="Proteomes" id="UP000324629">
    <property type="component" value="Unassembled WGS sequence"/>
</dbReference>
<feature type="coiled-coil region" evidence="1">
    <location>
        <begin position="125"/>
        <end position="257"/>
    </location>
</feature>
<reference evidence="2 3" key="1">
    <citation type="journal article" date="2019" name="Gigascience">
        <title>Whole-genome sequence of the oriental lung fluke Paragonimus westermani.</title>
        <authorList>
            <person name="Oey H."/>
            <person name="Zakrzewski M."/>
            <person name="Narain K."/>
            <person name="Devi K.R."/>
            <person name="Agatsuma T."/>
            <person name="Nawaratna S."/>
            <person name="Gobert G.N."/>
            <person name="Jones M.K."/>
            <person name="Ragan M.A."/>
            <person name="McManus D.P."/>
            <person name="Krause L."/>
        </authorList>
    </citation>
    <scope>NUCLEOTIDE SEQUENCE [LARGE SCALE GENOMIC DNA]</scope>
    <source>
        <strain evidence="2 3">IND2009</strain>
    </source>
</reference>
<evidence type="ECO:0008006" key="4">
    <source>
        <dbReference type="Google" id="ProtNLM"/>
    </source>
</evidence>
<evidence type="ECO:0000256" key="1">
    <source>
        <dbReference type="SAM" id="Coils"/>
    </source>
</evidence>
<name>A0A5J4NAD8_9TREM</name>
<sequence>MQVIRSVESHFSVGEMLRVISAVTNQDVNNDVFSKPDKMDEVMWQLVHVYFDMPPKPFKRIYLLVLLNRVCEDLLFPQPFYNSDLGEGRDKKKWMSLFSYILKFIQFKFSFKDGFKIYSDALSDKSEYKRLCEAVATQQEKLENKKSEMRVKQEKIGQLTRRLDELRLLRDKKESACVALDDRLTSLKNANFVSSEHIDSLRNENAELQTECETVSNMILQSVQTIPESIGRLKDSLNEIEADMHNLFETLNSVIERITVFQHSESILDQLKDCLDRIYLHLDRYKSLKQQEKAEESELERDVAELKKKQLEKEASSRTLADLQNQSMRQKLLLANKKKVLQTKKKEFVKEIEAIKAETQEYQLQFNRIQQKTYHLEGDIKIGEMENSKLERQLQLIDKLGHHLADIHSILKGLD</sequence>
<organism evidence="2 3">
    <name type="scientific">Paragonimus westermani</name>
    <dbReference type="NCBI Taxonomy" id="34504"/>
    <lineage>
        <taxon>Eukaryota</taxon>
        <taxon>Metazoa</taxon>
        <taxon>Spiralia</taxon>
        <taxon>Lophotrochozoa</taxon>
        <taxon>Platyhelminthes</taxon>
        <taxon>Trematoda</taxon>
        <taxon>Digenea</taxon>
        <taxon>Plagiorchiida</taxon>
        <taxon>Troglotremata</taxon>
        <taxon>Troglotrematidae</taxon>
        <taxon>Paragonimus</taxon>
    </lineage>
</organism>
<feature type="coiled-coil region" evidence="1">
    <location>
        <begin position="282"/>
        <end position="372"/>
    </location>
</feature>
<keyword evidence="1" id="KW-0175">Coiled coil</keyword>
<gene>
    <name evidence="2" type="ORF">DEA37_0008497</name>
</gene>